<dbReference type="CDD" id="cd00038">
    <property type="entry name" value="CAP_ED"/>
    <property type="match status" value="1"/>
</dbReference>
<dbReference type="InterPro" id="IPR000595">
    <property type="entry name" value="cNMP-bd_dom"/>
</dbReference>
<dbReference type="SMART" id="SM00100">
    <property type="entry name" value="cNMP"/>
    <property type="match status" value="1"/>
</dbReference>
<feature type="domain" description="Cyclic nucleotide-binding" evidence="1">
    <location>
        <begin position="54"/>
        <end position="169"/>
    </location>
</feature>
<dbReference type="PROSITE" id="PS50042">
    <property type="entry name" value="CNMP_BINDING_3"/>
    <property type="match status" value="1"/>
</dbReference>
<dbReference type="Gene3D" id="2.60.120.10">
    <property type="entry name" value="Jelly Rolls"/>
    <property type="match status" value="1"/>
</dbReference>
<protein>
    <submittedName>
        <fullName evidence="2">Unannotated protein</fullName>
    </submittedName>
</protein>
<dbReference type="EMBL" id="CAEMXZ010000017">
    <property type="protein sequence ID" value="CAB4322837.1"/>
    <property type="molecule type" value="Genomic_DNA"/>
</dbReference>
<gene>
    <name evidence="2" type="ORF">UFOPK1392_00575</name>
</gene>
<evidence type="ECO:0000313" key="2">
    <source>
        <dbReference type="EMBL" id="CAB4322837.1"/>
    </source>
</evidence>
<dbReference type="Pfam" id="PF00027">
    <property type="entry name" value="cNMP_binding"/>
    <property type="match status" value="1"/>
</dbReference>
<dbReference type="InterPro" id="IPR018490">
    <property type="entry name" value="cNMP-bd_dom_sf"/>
</dbReference>
<dbReference type="InterPro" id="IPR014710">
    <property type="entry name" value="RmlC-like_jellyroll"/>
</dbReference>
<reference evidence="2" key="1">
    <citation type="submission" date="2020-05" db="EMBL/GenBank/DDBJ databases">
        <authorList>
            <person name="Chiriac C."/>
            <person name="Salcher M."/>
            <person name="Ghai R."/>
            <person name="Kavagutti S V."/>
        </authorList>
    </citation>
    <scope>NUCLEOTIDE SEQUENCE</scope>
</reference>
<name>A0A6J5YEH6_9ZZZZ</name>
<dbReference type="SUPFAM" id="SSF51206">
    <property type="entry name" value="cAMP-binding domain-like"/>
    <property type="match status" value="1"/>
</dbReference>
<dbReference type="PANTHER" id="PTHR23011:SF41">
    <property type="entry name" value="CYCLIC NUCLEOTIDE-BINDING DOMAIN-CONTAINING PROTEIN"/>
    <property type="match status" value="1"/>
</dbReference>
<sequence>MKKDDIHGVQPTDTLFRHCFVDVKPRQQAQSGGSSYAAPMARDAWLDHLAQVPLFAHCDTKQLQQVAAATIEITVEPGKVLLREGEGGHECFIIVSGTATVSRKGETITTLGAGEVLGELAPLTGGPRNATAVADTSMDLLVIGEREFSGLLEEVPGFAVRVLRNLAQRMIDREEADGS</sequence>
<proteinExistence type="predicted"/>
<evidence type="ECO:0000259" key="1">
    <source>
        <dbReference type="PROSITE" id="PS50042"/>
    </source>
</evidence>
<dbReference type="PANTHER" id="PTHR23011">
    <property type="entry name" value="CYCLIC NUCLEOTIDE-BINDING DOMAIN CONTAINING PROTEIN"/>
    <property type="match status" value="1"/>
</dbReference>
<accession>A0A6J5YEH6</accession>
<dbReference type="AlphaFoldDB" id="A0A6J5YEH6"/>
<organism evidence="2">
    <name type="scientific">freshwater metagenome</name>
    <dbReference type="NCBI Taxonomy" id="449393"/>
    <lineage>
        <taxon>unclassified sequences</taxon>
        <taxon>metagenomes</taxon>
        <taxon>ecological metagenomes</taxon>
    </lineage>
</organism>